<feature type="compositionally biased region" description="Basic and acidic residues" evidence="1">
    <location>
        <begin position="132"/>
        <end position="146"/>
    </location>
</feature>
<proteinExistence type="predicted"/>
<gene>
    <name evidence="2" type="ORF">WN55_04543</name>
</gene>
<reference evidence="2 3" key="1">
    <citation type="submission" date="2015-07" db="EMBL/GenBank/DDBJ databases">
        <title>The genome of Dufourea novaeangliae.</title>
        <authorList>
            <person name="Pan H."/>
            <person name="Kapheim K."/>
        </authorList>
    </citation>
    <scope>NUCLEOTIDE SEQUENCE [LARGE SCALE GENOMIC DNA]</scope>
    <source>
        <strain evidence="2">0120121106</strain>
        <tissue evidence="2">Whole body</tissue>
    </source>
</reference>
<accession>A0A154P190</accession>
<sequence length="146" mass="15561">MGREGDSNLLPFYVARSLDSRLADCLNLPSNLWEIVVLLAESVRIISSNNSVKLQGLAAGQEHTGTAIHPGAAEDRVKAPNPTLTDPAAVVATWSLGPAYLTGRIPFLSPTADPHSSSCKNSVARGRGSRKSTNEWKKENKRLAAG</sequence>
<evidence type="ECO:0000313" key="3">
    <source>
        <dbReference type="Proteomes" id="UP000076502"/>
    </source>
</evidence>
<evidence type="ECO:0000313" key="2">
    <source>
        <dbReference type="EMBL" id="KZC05603.1"/>
    </source>
</evidence>
<name>A0A154P190_DUFNO</name>
<keyword evidence="3" id="KW-1185">Reference proteome</keyword>
<organism evidence="2 3">
    <name type="scientific">Dufourea novaeangliae</name>
    <name type="common">Sweat bee</name>
    <dbReference type="NCBI Taxonomy" id="178035"/>
    <lineage>
        <taxon>Eukaryota</taxon>
        <taxon>Metazoa</taxon>
        <taxon>Ecdysozoa</taxon>
        <taxon>Arthropoda</taxon>
        <taxon>Hexapoda</taxon>
        <taxon>Insecta</taxon>
        <taxon>Pterygota</taxon>
        <taxon>Neoptera</taxon>
        <taxon>Endopterygota</taxon>
        <taxon>Hymenoptera</taxon>
        <taxon>Apocrita</taxon>
        <taxon>Aculeata</taxon>
        <taxon>Apoidea</taxon>
        <taxon>Anthophila</taxon>
        <taxon>Halictidae</taxon>
        <taxon>Rophitinae</taxon>
        <taxon>Dufourea</taxon>
    </lineage>
</organism>
<feature type="region of interest" description="Disordered" evidence="1">
    <location>
        <begin position="111"/>
        <end position="146"/>
    </location>
</feature>
<dbReference type="EMBL" id="KQ434796">
    <property type="protein sequence ID" value="KZC05603.1"/>
    <property type="molecule type" value="Genomic_DNA"/>
</dbReference>
<dbReference type="Proteomes" id="UP000076502">
    <property type="component" value="Unassembled WGS sequence"/>
</dbReference>
<protein>
    <submittedName>
        <fullName evidence="2">Uncharacterized protein</fullName>
    </submittedName>
</protein>
<dbReference type="AlphaFoldDB" id="A0A154P190"/>
<evidence type="ECO:0000256" key="1">
    <source>
        <dbReference type="SAM" id="MobiDB-lite"/>
    </source>
</evidence>